<protein>
    <submittedName>
        <fullName evidence="2">Uncharacterized protein</fullName>
    </submittedName>
</protein>
<feature type="region of interest" description="Disordered" evidence="1">
    <location>
        <begin position="58"/>
        <end position="82"/>
    </location>
</feature>
<reference evidence="3" key="4">
    <citation type="submission" date="2020-10" db="EMBL/GenBank/DDBJ databases">
        <authorList>
            <person name="Bassil N.M."/>
            <person name="Lloyd J.R."/>
        </authorList>
    </citation>
    <scope>NUCLEOTIDE SEQUENCE</scope>
    <source>
        <strain evidence="3">NB2006</strain>
    </source>
</reference>
<dbReference type="RefSeq" id="WP_071318378.1">
    <property type="nucleotide sequence ID" value="NZ_CP063356.2"/>
</dbReference>
<evidence type="ECO:0000313" key="4">
    <source>
        <dbReference type="Proteomes" id="UP000180175"/>
    </source>
</evidence>
<proteinExistence type="predicted"/>
<organism evidence="2 4">
    <name type="scientific">Anaerobacillus isosaccharinicus</name>
    <dbReference type="NCBI Taxonomy" id="1532552"/>
    <lineage>
        <taxon>Bacteria</taxon>
        <taxon>Bacillati</taxon>
        <taxon>Bacillota</taxon>
        <taxon>Bacilli</taxon>
        <taxon>Bacillales</taxon>
        <taxon>Bacillaceae</taxon>
        <taxon>Anaerobacillus</taxon>
    </lineage>
</organism>
<reference evidence="3 4" key="3">
    <citation type="journal article" date="2019" name="Int. J. Syst. Evol. Microbiol.">
        <title>Anaerobacillus isosaccharinicus sp. nov., an alkaliphilic bacterium which degrades isosaccharinic acid.</title>
        <authorList>
            <person name="Bassil N.M."/>
            <person name="Lloyd J.R."/>
        </authorList>
    </citation>
    <scope>NUCLEOTIDE SEQUENCE [LARGE SCALE GENOMIC DNA]</scope>
    <source>
        <strain evidence="3 4">NB2006</strain>
    </source>
</reference>
<keyword evidence="4" id="KW-1185">Reference proteome</keyword>
<dbReference type="OrthoDB" id="2938623at2"/>
<reference evidence="3 4" key="2">
    <citation type="journal article" date="2017" name="Genome Announc.">
        <title>Draft Genome Sequences of Four Alkaliphilic Bacteria Belonging to the Anaerobacillus Genus.</title>
        <authorList>
            <person name="Bassil N.M."/>
            <person name="Lloyd J.R."/>
        </authorList>
    </citation>
    <scope>NUCLEOTIDE SEQUENCE [LARGE SCALE GENOMIC DNA]</scope>
    <source>
        <strain evidence="3 4">NB2006</strain>
    </source>
</reference>
<name>A0A1S2L9I6_9BACI</name>
<dbReference type="EMBL" id="CP063356">
    <property type="protein sequence ID" value="QOY37048.1"/>
    <property type="molecule type" value="Genomic_DNA"/>
</dbReference>
<dbReference type="Proteomes" id="UP000180175">
    <property type="component" value="Chromosome"/>
</dbReference>
<dbReference type="KEGG" id="aia:AWH56_005230"/>
<dbReference type="EMBL" id="LQXD01000157">
    <property type="protein sequence ID" value="OIJ09041.1"/>
    <property type="molecule type" value="Genomic_DNA"/>
</dbReference>
<evidence type="ECO:0000313" key="3">
    <source>
        <dbReference type="EMBL" id="QOY37048.1"/>
    </source>
</evidence>
<evidence type="ECO:0000313" key="2">
    <source>
        <dbReference type="EMBL" id="OIJ09041.1"/>
    </source>
</evidence>
<dbReference type="AlphaFoldDB" id="A0A1S2L9I6"/>
<accession>A0A1S2L9I6</accession>
<gene>
    <name evidence="3" type="ORF">AWH56_005230</name>
    <name evidence="2" type="ORF">AWH56_18170</name>
</gene>
<reference evidence="2 4" key="1">
    <citation type="submission" date="2016-10" db="EMBL/GenBank/DDBJ databases">
        <title>Draft genome sequences of four alkaliphilic bacteria belonging to the Anaerobacillus genus.</title>
        <authorList>
            <person name="Bassil N.M."/>
            <person name="Lloyd J.R."/>
        </authorList>
    </citation>
    <scope>NUCLEOTIDE SEQUENCE [LARGE SCALE GENOMIC DNA]</scope>
    <source>
        <strain evidence="2 4">NB2006</strain>
    </source>
</reference>
<sequence length="82" mass="9464">MYKVKNKFKENYHDGHIYNPGEVYPAKDYKLVKSRAEELAMTHPKYGVTFLEAVEEKLPNSTSEKGKNTVRKGKETLEKSDV</sequence>
<evidence type="ECO:0000256" key="1">
    <source>
        <dbReference type="SAM" id="MobiDB-lite"/>
    </source>
</evidence>